<keyword evidence="3" id="KW-0274">FAD</keyword>
<dbReference type="SUPFAM" id="SSF51905">
    <property type="entry name" value="FAD/NAD(P)-binding domain"/>
    <property type="match status" value="1"/>
</dbReference>
<evidence type="ECO:0000256" key="3">
    <source>
        <dbReference type="ARBA" id="ARBA00022827"/>
    </source>
</evidence>
<dbReference type="SUPFAM" id="SSF54373">
    <property type="entry name" value="FAD-linked reductases, C-terminal domain"/>
    <property type="match status" value="1"/>
</dbReference>
<evidence type="ECO:0000256" key="1">
    <source>
        <dbReference type="ARBA" id="ARBA00007992"/>
    </source>
</evidence>
<evidence type="ECO:0000313" key="7">
    <source>
        <dbReference type="EMBL" id="KAK5046985.1"/>
    </source>
</evidence>
<keyword evidence="5" id="KW-0503">Monooxygenase</keyword>
<dbReference type="Gene3D" id="3.50.50.60">
    <property type="entry name" value="FAD/NAD(P)-binding domain"/>
    <property type="match status" value="1"/>
</dbReference>
<dbReference type="InterPro" id="IPR050493">
    <property type="entry name" value="FAD-dep_Monooxygenase_BioMet"/>
</dbReference>
<evidence type="ECO:0000256" key="4">
    <source>
        <dbReference type="ARBA" id="ARBA00023002"/>
    </source>
</evidence>
<dbReference type="GeneID" id="89975095"/>
<dbReference type="AlphaFoldDB" id="A0AAV9MZ36"/>
<keyword evidence="2" id="KW-0285">Flavoprotein</keyword>
<name>A0AAV9MZ36_9EURO</name>
<evidence type="ECO:0000259" key="6">
    <source>
        <dbReference type="Pfam" id="PF01494"/>
    </source>
</evidence>
<dbReference type="Pfam" id="PF01494">
    <property type="entry name" value="FAD_binding_3"/>
    <property type="match status" value="1"/>
</dbReference>
<comment type="caution">
    <text evidence="7">The sequence shown here is derived from an EMBL/GenBank/DDBJ whole genome shotgun (WGS) entry which is preliminary data.</text>
</comment>
<dbReference type="EMBL" id="JAVRRD010000027">
    <property type="protein sequence ID" value="KAK5046985.1"/>
    <property type="molecule type" value="Genomic_DNA"/>
</dbReference>
<dbReference type="PANTHER" id="PTHR13789:SF236">
    <property type="entry name" value="MONOOXYGENASE, PUTATIVE (AFU_ORTHOLOGUE AFUA_6G12060)-RELATED"/>
    <property type="match status" value="1"/>
</dbReference>
<organism evidence="7 8">
    <name type="scientific">Exophiala bonariae</name>
    <dbReference type="NCBI Taxonomy" id="1690606"/>
    <lineage>
        <taxon>Eukaryota</taxon>
        <taxon>Fungi</taxon>
        <taxon>Dikarya</taxon>
        <taxon>Ascomycota</taxon>
        <taxon>Pezizomycotina</taxon>
        <taxon>Eurotiomycetes</taxon>
        <taxon>Chaetothyriomycetidae</taxon>
        <taxon>Chaetothyriales</taxon>
        <taxon>Herpotrichiellaceae</taxon>
        <taxon>Exophiala</taxon>
    </lineage>
</organism>
<sequence length="423" mass="46562">MGSIGASDAINVIIVGGGIGGASCAIACARQGMNVTLLDQAVELLPIGDSIGFGSNSSKLFKRWGLYEDMWAVSSRADNTIMRNWDGEIITEDRHLATAEAKYGYRGLLGHRGNYHRILVDHAVRNGVQLRLGQKIERYDASKPSVFLPSGEELVADVVIAADGVKSPGRTAVLGFEDAPIHSGYAVWRAYGTTDIFQGDPLVQEFLEKDCVNLWIGPDLHGFVTTVRGGSEINAVLTHKDVANIDEGWQFPGDRQEILETIRDWDPAFVRVWEKIQNIVDWKLVYRPCLDRWVSDSGLVAVLGDAAHPFLPTSTQGASQAVEDAATIALCLAKAGKHQVPLALQAYFEFRYNHVKAAQQIGITQRDKWHNLHDKTSKKMVKDLDTSKGVLDSYTLWGHDAEKVVVDGWDTVSEQLRVELAAR</sequence>
<reference evidence="7 8" key="1">
    <citation type="submission" date="2023-08" db="EMBL/GenBank/DDBJ databases">
        <title>Black Yeasts Isolated from many extreme environments.</title>
        <authorList>
            <person name="Coleine C."/>
            <person name="Stajich J.E."/>
            <person name="Selbmann L."/>
        </authorList>
    </citation>
    <scope>NUCLEOTIDE SEQUENCE [LARGE SCALE GENOMIC DNA]</scope>
    <source>
        <strain evidence="7 8">CCFEE 5792</strain>
    </source>
</reference>
<protein>
    <recommendedName>
        <fullName evidence="6">FAD-binding domain-containing protein</fullName>
    </recommendedName>
</protein>
<accession>A0AAV9MZ36</accession>
<feature type="domain" description="FAD-binding" evidence="6">
    <location>
        <begin position="11"/>
        <end position="358"/>
    </location>
</feature>
<dbReference type="PANTHER" id="PTHR13789">
    <property type="entry name" value="MONOOXYGENASE"/>
    <property type="match status" value="1"/>
</dbReference>
<dbReference type="GO" id="GO:0071949">
    <property type="term" value="F:FAD binding"/>
    <property type="evidence" value="ECO:0007669"/>
    <property type="project" value="InterPro"/>
</dbReference>
<dbReference type="PRINTS" id="PR00420">
    <property type="entry name" value="RNGMNOXGNASE"/>
</dbReference>
<gene>
    <name evidence="7" type="ORF">LTR84_006927</name>
</gene>
<dbReference type="RefSeq" id="XP_064702552.1">
    <property type="nucleotide sequence ID" value="XM_064850483.1"/>
</dbReference>
<comment type="similarity">
    <text evidence="1">Belongs to the paxM FAD-dependent monooxygenase family.</text>
</comment>
<keyword evidence="4" id="KW-0560">Oxidoreductase</keyword>
<keyword evidence="8" id="KW-1185">Reference proteome</keyword>
<evidence type="ECO:0000313" key="8">
    <source>
        <dbReference type="Proteomes" id="UP001358417"/>
    </source>
</evidence>
<dbReference type="InterPro" id="IPR036188">
    <property type="entry name" value="FAD/NAD-bd_sf"/>
</dbReference>
<evidence type="ECO:0000256" key="5">
    <source>
        <dbReference type="ARBA" id="ARBA00023033"/>
    </source>
</evidence>
<dbReference type="Proteomes" id="UP001358417">
    <property type="component" value="Unassembled WGS sequence"/>
</dbReference>
<dbReference type="InterPro" id="IPR002938">
    <property type="entry name" value="FAD-bd"/>
</dbReference>
<evidence type="ECO:0000256" key="2">
    <source>
        <dbReference type="ARBA" id="ARBA00022630"/>
    </source>
</evidence>
<dbReference type="GO" id="GO:0004497">
    <property type="term" value="F:monooxygenase activity"/>
    <property type="evidence" value="ECO:0007669"/>
    <property type="project" value="UniProtKB-KW"/>
</dbReference>
<proteinExistence type="inferred from homology"/>